<name>A0A673ALP9_9TELE</name>
<evidence type="ECO:0000313" key="3">
    <source>
        <dbReference type="Ensembl" id="ENSSORP00005030174.1"/>
    </source>
</evidence>
<keyword evidence="4" id="KW-1185">Reference proteome</keyword>
<dbReference type="GO" id="GO:0031267">
    <property type="term" value="F:small GTPase binding"/>
    <property type="evidence" value="ECO:0007669"/>
    <property type="project" value="TreeGrafter"/>
</dbReference>
<dbReference type="PANTHER" id="PTHR18911:SF5">
    <property type="entry name" value="COILED-COIL DOMAIN-CONTAINING PROTEIN 186"/>
    <property type="match status" value="1"/>
</dbReference>
<feature type="compositionally biased region" description="Polar residues" evidence="2">
    <location>
        <begin position="114"/>
        <end position="127"/>
    </location>
</feature>
<dbReference type="AlphaFoldDB" id="A0A673ALP9"/>
<organism evidence="3 4">
    <name type="scientific">Sphaeramia orbicularis</name>
    <name type="common">orbiculate cardinalfish</name>
    <dbReference type="NCBI Taxonomy" id="375764"/>
    <lineage>
        <taxon>Eukaryota</taxon>
        <taxon>Metazoa</taxon>
        <taxon>Chordata</taxon>
        <taxon>Craniata</taxon>
        <taxon>Vertebrata</taxon>
        <taxon>Euteleostomi</taxon>
        <taxon>Actinopterygii</taxon>
        <taxon>Neopterygii</taxon>
        <taxon>Teleostei</taxon>
        <taxon>Neoteleostei</taxon>
        <taxon>Acanthomorphata</taxon>
        <taxon>Gobiaria</taxon>
        <taxon>Kurtiformes</taxon>
        <taxon>Apogonoidei</taxon>
        <taxon>Apogonidae</taxon>
        <taxon>Apogoninae</taxon>
        <taxon>Sphaeramia</taxon>
    </lineage>
</organism>
<dbReference type="Proteomes" id="UP000472271">
    <property type="component" value="Chromosome 19"/>
</dbReference>
<dbReference type="InterPro" id="IPR038830">
    <property type="entry name" value="CCDC186"/>
</dbReference>
<dbReference type="Ensembl" id="ENSSORT00005031019.1">
    <property type="protein sequence ID" value="ENSSORP00005030174.1"/>
    <property type="gene ID" value="ENSSORG00005014198.1"/>
</dbReference>
<dbReference type="GO" id="GO:0099518">
    <property type="term" value="P:vesicle cytoskeletal trafficking"/>
    <property type="evidence" value="ECO:0007669"/>
    <property type="project" value="TreeGrafter"/>
</dbReference>
<sequence length="867" mass="99027">MTSLSNIQRTSNSEFDCENKSESVCTILLVHVLFTPSILQSKHKKYYLFTNCPVAHLSADDSGSAESPSSTSEQSSSKNSPIDLTTTSGISNGPSSPNSDTVSSSLASSPQTSANISAPLHTSSSPYDTDCSRKLISQIQRSLSQESLLDELESELMSCQLSENEIGSERKESPPVNGLPTDQEGCMVVFEKCVQYKYAQQEKAIQRLLEENKRHQELILGICSEKDTMRDELKKRAETEKQHITSIKKLEGRVEELLKELKESRDKLIHQDQAAKAALQQMQREMAYRVEQLNKKCDEARQEKEAMVMKYVRGEKEALDLRRDKESLEKRLREATKEVDRQALRGNQLAQEKGRLQQLYDAKEGEVNRFSREVEKLKEEINSHLIKVKWAQNKLKSEADAHKETKDKLRETTSKLTQAKEETEQIRKNCQDMIRTYQESEELKSNELDAKLRETKGELEKHKQEQTDQLEVHRVKAKELEDLKRSYKEGMDELNTLRTKLKCLEDERPRWEDELTKYREIINRQKTEIGRQREKLEEINVLEEQQQRDKQEIAFLSEEVDGLNNQMADLQRDVQGSREREAELLGFTEKLSSKNAQLQSESNALQVQLDQLTGSFSELQAQLEETSRNIFTPLKREEELRQQEVQGLQEERAALQTEVAQLKTRVEELRDELVTQKRKQAVNIKDLTKQLTQGLQVSNLCFFSFLCPGSLNARHGGSGGVEERSPESQSGPSVVVVDSFPEVDKAVLVERIVRLQKALARKQEKIEFMEDHIKQLVEEIRKKTKIIQSYVLREESGALSSEASDINKAHLSRRGGIMASLYTSHPADSGLTLDLSLEINRKLQAVLEDTLLKNITLKVSCLLLLPP</sequence>
<evidence type="ECO:0000313" key="4">
    <source>
        <dbReference type="Proteomes" id="UP000472271"/>
    </source>
</evidence>
<dbReference type="Gene3D" id="1.10.287.1490">
    <property type="match status" value="1"/>
</dbReference>
<reference evidence="3" key="2">
    <citation type="submission" date="2025-08" db="UniProtKB">
        <authorList>
            <consortium name="Ensembl"/>
        </authorList>
    </citation>
    <scope>IDENTIFICATION</scope>
</reference>
<feature type="compositionally biased region" description="Low complexity" evidence="2">
    <location>
        <begin position="60"/>
        <end position="113"/>
    </location>
</feature>
<reference evidence="3" key="1">
    <citation type="submission" date="2019-06" db="EMBL/GenBank/DDBJ databases">
        <authorList>
            <consortium name="Wellcome Sanger Institute Data Sharing"/>
        </authorList>
    </citation>
    <scope>NUCLEOTIDE SEQUENCE [LARGE SCALE GENOMIC DNA]</scope>
</reference>
<reference evidence="3" key="3">
    <citation type="submission" date="2025-09" db="UniProtKB">
        <authorList>
            <consortium name="Ensembl"/>
        </authorList>
    </citation>
    <scope>IDENTIFICATION</scope>
</reference>
<accession>A0A673ALP9</accession>
<protein>
    <submittedName>
        <fullName evidence="3">Uncharacterized protein</fullName>
    </submittedName>
</protein>
<proteinExistence type="predicted"/>
<feature type="coiled-coil region" evidence="1">
    <location>
        <begin position="745"/>
        <end position="786"/>
    </location>
</feature>
<dbReference type="GO" id="GO:0005802">
    <property type="term" value="C:trans-Golgi network"/>
    <property type="evidence" value="ECO:0007669"/>
    <property type="project" value="TreeGrafter"/>
</dbReference>
<evidence type="ECO:0000256" key="2">
    <source>
        <dbReference type="SAM" id="MobiDB-lite"/>
    </source>
</evidence>
<feature type="coiled-coil region" evidence="1">
    <location>
        <begin position="198"/>
        <end position="679"/>
    </location>
</feature>
<gene>
    <name evidence="3" type="primary">ccdc186</name>
</gene>
<keyword evidence="1" id="KW-0175">Coiled coil</keyword>
<dbReference type="PANTHER" id="PTHR18911">
    <property type="entry name" value="CTCL TUMOR ANTIGEN HD-CL-01"/>
    <property type="match status" value="1"/>
</dbReference>
<evidence type="ECO:0000256" key="1">
    <source>
        <dbReference type="SAM" id="Coils"/>
    </source>
</evidence>
<feature type="region of interest" description="Disordered" evidence="2">
    <location>
        <begin position="59"/>
        <end position="129"/>
    </location>
</feature>